<keyword evidence="3" id="KW-0689">Ribosomal protein</keyword>
<dbReference type="FunFam" id="3.10.440.10:FF:000001">
    <property type="entry name" value="60S ribosomal protein L31"/>
    <property type="match status" value="1"/>
</dbReference>
<dbReference type="Pfam" id="PF01198">
    <property type="entry name" value="Ribosomal_L31e"/>
    <property type="match status" value="1"/>
</dbReference>
<dbReference type="GO" id="GO:0022625">
    <property type="term" value="C:cytosolic large ribosomal subunit"/>
    <property type="evidence" value="ECO:0007669"/>
    <property type="project" value="TreeGrafter"/>
</dbReference>
<dbReference type="SUPFAM" id="SSF54575">
    <property type="entry name" value="Ribosomal protein L31e"/>
    <property type="match status" value="1"/>
</dbReference>
<dbReference type="AlphaFoldDB" id="A0A452F7F6"/>
<dbReference type="Proteomes" id="UP000291000">
    <property type="component" value="Unassembled WGS sequence"/>
</dbReference>
<dbReference type="Ensembl" id="ENSCHIT00000028023.1">
    <property type="protein sequence ID" value="ENSCHIP00000020193.1"/>
    <property type="gene ID" value="ENSCHIG00000018931.1"/>
</dbReference>
<dbReference type="InterPro" id="IPR023621">
    <property type="entry name" value="Ribosomal_eL31_dom_sf"/>
</dbReference>
<evidence type="ECO:0000256" key="4">
    <source>
        <dbReference type="ARBA" id="ARBA00023274"/>
    </source>
</evidence>
<evidence type="ECO:0000256" key="6">
    <source>
        <dbReference type="ARBA" id="ARBA00035230"/>
    </source>
</evidence>
<comment type="subunit">
    <text evidence="2">Component of the large ribosomal subunit.</text>
</comment>
<dbReference type="PANTHER" id="PTHR10956:SF41">
    <property type="entry name" value="60S RIBOSOMAL PROTEIN L31-RELATED"/>
    <property type="match status" value="1"/>
</dbReference>
<evidence type="ECO:0000256" key="2">
    <source>
        <dbReference type="ARBA" id="ARBA00011133"/>
    </source>
</evidence>
<reference evidence="9" key="1">
    <citation type="submission" date="2016-04" db="EMBL/GenBank/DDBJ databases">
        <title>Polished mammalian reference genomes with single-molecule sequencing and chromosome conformation capture applied to the Capra hircus genome.</title>
        <authorList>
            <person name="Bickhart D.M."/>
            <person name="Koren S."/>
            <person name="Rosen B."/>
            <person name="Hastie A."/>
            <person name="Liachko I."/>
            <person name="Sullivan S.T."/>
            <person name="Burton J."/>
            <person name="Sayre B.L."/>
            <person name="Huson H.J."/>
            <person name="Lee J."/>
            <person name="Lam E."/>
            <person name="Kelley C.M."/>
            <person name="Hutchison J.L."/>
            <person name="Zhou Y."/>
            <person name="Sun J."/>
            <person name="Crisa A."/>
            <person name="Schwartz J.C."/>
            <person name="Hammond J.A."/>
            <person name="Schroeder S.G."/>
            <person name="Liu G.E."/>
            <person name="Dunham M."/>
            <person name="Shendure J."/>
            <person name="Sonstegard T.S."/>
            <person name="Phillippy A.M."/>
            <person name="Van Tassell C.P."/>
            <person name="Smith T.P."/>
        </authorList>
    </citation>
    <scope>NUCLEOTIDE SEQUENCE [LARGE SCALE GENOMIC DNA]</scope>
</reference>
<dbReference type="Gene3D" id="3.10.440.10">
    <property type="match status" value="1"/>
</dbReference>
<dbReference type="InterPro" id="IPR000054">
    <property type="entry name" value="Ribosomal_eL31"/>
</dbReference>
<evidence type="ECO:0000256" key="3">
    <source>
        <dbReference type="ARBA" id="ARBA00022980"/>
    </source>
</evidence>
<keyword evidence="4" id="KW-0687">Ribonucleoprotein</keyword>
<reference evidence="8" key="2">
    <citation type="submission" date="2025-08" db="UniProtKB">
        <authorList>
            <consortium name="Ensembl"/>
        </authorList>
    </citation>
    <scope>IDENTIFICATION</scope>
</reference>
<keyword evidence="9" id="KW-1185">Reference proteome</keyword>
<sequence>VAPTKKGGKKKKGRSAINEMVIREYTINIHKHIHGAGFKKHAPRALKEIWKFAMKKMGTPDVHIDTRLNKAIWTKGIRNVAYQIHVQLFRKRNEDEDLPNKLYTLVTYMPVTTFKDLQTVSVVEN</sequence>
<protein>
    <recommendedName>
        <fullName evidence="6">Large ribosomal subunit protein eL31</fullName>
    </recommendedName>
    <alternativeName>
        <fullName evidence="7">60S ribosomal protein L31</fullName>
    </alternativeName>
</protein>
<dbReference type="GO" id="GO:0002181">
    <property type="term" value="P:cytoplasmic translation"/>
    <property type="evidence" value="ECO:0007669"/>
    <property type="project" value="TreeGrafter"/>
</dbReference>
<comment type="similarity">
    <text evidence="1">Belongs to the eukaryotic ribosomal protein eL31 family.</text>
</comment>
<evidence type="ECO:0000256" key="1">
    <source>
        <dbReference type="ARBA" id="ARBA00010808"/>
    </source>
</evidence>
<dbReference type="GeneTree" id="ENSGT00950000183030"/>
<dbReference type="GO" id="GO:0003735">
    <property type="term" value="F:structural constituent of ribosome"/>
    <property type="evidence" value="ECO:0007669"/>
    <property type="project" value="InterPro"/>
</dbReference>
<dbReference type="PANTHER" id="PTHR10956">
    <property type="entry name" value="60S RIBOSOMAL PROTEIN L31"/>
    <property type="match status" value="1"/>
</dbReference>
<evidence type="ECO:0000256" key="7">
    <source>
        <dbReference type="ARBA" id="ARBA00035337"/>
    </source>
</evidence>
<evidence type="ECO:0000313" key="8">
    <source>
        <dbReference type="Ensembl" id="ENSCHIP00000020193.1"/>
    </source>
</evidence>
<reference evidence="8" key="3">
    <citation type="submission" date="2025-09" db="UniProtKB">
        <authorList>
            <consortium name="Ensembl"/>
        </authorList>
    </citation>
    <scope>IDENTIFICATION</scope>
</reference>
<organism evidence="8 9">
    <name type="scientific">Capra hircus</name>
    <name type="common">Goat</name>
    <dbReference type="NCBI Taxonomy" id="9925"/>
    <lineage>
        <taxon>Eukaryota</taxon>
        <taxon>Metazoa</taxon>
        <taxon>Chordata</taxon>
        <taxon>Craniata</taxon>
        <taxon>Vertebrata</taxon>
        <taxon>Euteleostomi</taxon>
        <taxon>Mammalia</taxon>
        <taxon>Eutheria</taxon>
        <taxon>Laurasiatheria</taxon>
        <taxon>Artiodactyla</taxon>
        <taxon>Ruminantia</taxon>
        <taxon>Pecora</taxon>
        <taxon>Bovidae</taxon>
        <taxon>Caprinae</taxon>
        <taxon>Capra</taxon>
    </lineage>
</organism>
<dbReference type="SMART" id="SM01380">
    <property type="entry name" value="Ribosomal_L31e"/>
    <property type="match status" value="1"/>
</dbReference>
<dbReference type="STRING" id="9925.ENSCHIP00000020193"/>
<evidence type="ECO:0000313" key="9">
    <source>
        <dbReference type="Proteomes" id="UP000291000"/>
    </source>
</evidence>
<comment type="function">
    <text evidence="5">Component of the large ribosomal subunit. The ribosome is a large ribonucleoprotein complex responsible for the synthesis of proteins in the cell.</text>
</comment>
<name>A0A452F7F6_CAPHI</name>
<evidence type="ECO:0000256" key="5">
    <source>
        <dbReference type="ARBA" id="ARBA00034092"/>
    </source>
</evidence>
<proteinExistence type="inferred from homology"/>
<dbReference type="OMA" id="VAYQIHV"/>
<accession>A0A452F7F6</accession>
<dbReference type="CDD" id="cd00463">
    <property type="entry name" value="Ribosomal_L31e"/>
    <property type="match status" value="1"/>
</dbReference>